<dbReference type="Proteomes" id="UP001444071">
    <property type="component" value="Unassembled WGS sequence"/>
</dbReference>
<comment type="caution">
    <text evidence="1">The sequence shown here is derived from an EMBL/GenBank/DDBJ whole genome shotgun (WGS) entry which is preliminary data.</text>
</comment>
<proteinExistence type="predicted"/>
<evidence type="ECO:0000313" key="1">
    <source>
        <dbReference type="EMBL" id="MEQ2273498.1"/>
    </source>
</evidence>
<organism evidence="1 2">
    <name type="scientific">Xenotaenia resolanae</name>
    <dbReference type="NCBI Taxonomy" id="208358"/>
    <lineage>
        <taxon>Eukaryota</taxon>
        <taxon>Metazoa</taxon>
        <taxon>Chordata</taxon>
        <taxon>Craniata</taxon>
        <taxon>Vertebrata</taxon>
        <taxon>Euteleostomi</taxon>
        <taxon>Actinopterygii</taxon>
        <taxon>Neopterygii</taxon>
        <taxon>Teleostei</taxon>
        <taxon>Neoteleostei</taxon>
        <taxon>Acanthomorphata</taxon>
        <taxon>Ovalentaria</taxon>
        <taxon>Atherinomorphae</taxon>
        <taxon>Cyprinodontiformes</taxon>
        <taxon>Goodeidae</taxon>
        <taxon>Xenotaenia</taxon>
    </lineage>
</organism>
<dbReference type="EMBL" id="JAHRIM010071915">
    <property type="protein sequence ID" value="MEQ2273498.1"/>
    <property type="molecule type" value="Genomic_DNA"/>
</dbReference>
<evidence type="ECO:0000313" key="2">
    <source>
        <dbReference type="Proteomes" id="UP001444071"/>
    </source>
</evidence>
<sequence>MVIFKEDISNAFIPHIFLLFWMIKLGSQIITENYTHGTMVWAPLCRCKCLFPPSQLWLPRDSSSRSSVFTQGSEQFSLSFAGDSFFGSDSKVLSQGRPRSCRGEALKQYEHHLHAERRRHLISVKWVNVENLSKLFTPHPFINYGFLHLS</sequence>
<keyword evidence="2" id="KW-1185">Reference proteome</keyword>
<gene>
    <name evidence="1" type="ORF">XENORESO_004843</name>
</gene>
<accession>A0ABV0WV41</accession>
<name>A0ABV0WV41_9TELE</name>
<reference evidence="1 2" key="1">
    <citation type="submission" date="2021-06" db="EMBL/GenBank/DDBJ databases">
        <authorList>
            <person name="Palmer J.M."/>
        </authorList>
    </citation>
    <scope>NUCLEOTIDE SEQUENCE [LARGE SCALE GENOMIC DNA]</scope>
    <source>
        <strain evidence="1 2">XR_2019</strain>
        <tissue evidence="1">Muscle</tissue>
    </source>
</reference>
<protein>
    <submittedName>
        <fullName evidence="1">Uncharacterized protein</fullName>
    </submittedName>
</protein>